<gene>
    <name evidence="7" type="ORF">RF11_08729</name>
</gene>
<dbReference type="OMA" id="CVSARED"/>
<evidence type="ECO:0000256" key="1">
    <source>
        <dbReference type="ARBA" id="ARBA00004141"/>
    </source>
</evidence>
<protein>
    <submittedName>
        <fullName evidence="7">Vesicular glutamate transporter 2</fullName>
    </submittedName>
</protein>
<dbReference type="Proteomes" id="UP000031668">
    <property type="component" value="Unassembled WGS sequence"/>
</dbReference>
<feature type="transmembrane region" description="Helical" evidence="5">
    <location>
        <begin position="206"/>
        <end position="224"/>
    </location>
</feature>
<organism evidence="7 8">
    <name type="scientific">Thelohanellus kitauei</name>
    <name type="common">Myxosporean</name>
    <dbReference type="NCBI Taxonomy" id="669202"/>
    <lineage>
        <taxon>Eukaryota</taxon>
        <taxon>Metazoa</taxon>
        <taxon>Cnidaria</taxon>
        <taxon>Myxozoa</taxon>
        <taxon>Myxosporea</taxon>
        <taxon>Bivalvulida</taxon>
        <taxon>Platysporina</taxon>
        <taxon>Myxobolidae</taxon>
        <taxon>Thelohanellus</taxon>
    </lineage>
</organism>
<keyword evidence="4 5" id="KW-0472">Membrane</keyword>
<evidence type="ECO:0000256" key="5">
    <source>
        <dbReference type="SAM" id="Phobius"/>
    </source>
</evidence>
<feature type="domain" description="Major facilitator superfamily (MFS) profile" evidence="6">
    <location>
        <begin position="1"/>
        <end position="321"/>
    </location>
</feature>
<accession>A0A0C2MYL2</accession>
<evidence type="ECO:0000256" key="2">
    <source>
        <dbReference type="ARBA" id="ARBA00022692"/>
    </source>
</evidence>
<keyword evidence="8" id="KW-1185">Reference proteome</keyword>
<dbReference type="GO" id="GO:0006820">
    <property type="term" value="P:monoatomic anion transport"/>
    <property type="evidence" value="ECO:0007669"/>
    <property type="project" value="TreeGrafter"/>
</dbReference>
<feature type="transmembrane region" description="Helical" evidence="5">
    <location>
        <begin position="43"/>
        <end position="66"/>
    </location>
</feature>
<feature type="transmembrane region" description="Helical" evidence="5">
    <location>
        <begin position="7"/>
        <end position="31"/>
    </location>
</feature>
<dbReference type="InterPro" id="IPR011701">
    <property type="entry name" value="MFS"/>
</dbReference>
<evidence type="ECO:0000313" key="8">
    <source>
        <dbReference type="Proteomes" id="UP000031668"/>
    </source>
</evidence>
<dbReference type="OrthoDB" id="2985014at2759"/>
<reference evidence="7 8" key="1">
    <citation type="journal article" date="2014" name="Genome Biol. Evol.">
        <title>The genome of the myxosporean Thelohanellus kitauei shows adaptations to nutrient acquisition within its fish host.</title>
        <authorList>
            <person name="Yang Y."/>
            <person name="Xiong J."/>
            <person name="Zhou Z."/>
            <person name="Huo F."/>
            <person name="Miao W."/>
            <person name="Ran C."/>
            <person name="Liu Y."/>
            <person name="Zhang J."/>
            <person name="Feng J."/>
            <person name="Wang M."/>
            <person name="Wang M."/>
            <person name="Wang L."/>
            <person name="Yao B."/>
        </authorList>
    </citation>
    <scope>NUCLEOTIDE SEQUENCE [LARGE SCALE GENOMIC DNA]</scope>
    <source>
        <strain evidence="7">Wuqing</strain>
    </source>
</reference>
<comment type="caution">
    <text evidence="7">The sequence shown here is derived from an EMBL/GenBank/DDBJ whole genome shotgun (WGS) entry which is preliminary data.</text>
</comment>
<dbReference type="AlphaFoldDB" id="A0A0C2MYL2"/>
<feature type="transmembrane region" description="Helical" evidence="5">
    <location>
        <begin position="230"/>
        <end position="252"/>
    </location>
</feature>
<evidence type="ECO:0000256" key="4">
    <source>
        <dbReference type="ARBA" id="ARBA00023136"/>
    </source>
</evidence>
<dbReference type="Pfam" id="PF07690">
    <property type="entry name" value="MFS_1"/>
    <property type="match status" value="1"/>
</dbReference>
<dbReference type="InterPro" id="IPR020846">
    <property type="entry name" value="MFS_dom"/>
</dbReference>
<dbReference type="PANTHER" id="PTHR11662">
    <property type="entry name" value="SOLUTE CARRIER FAMILY 17"/>
    <property type="match status" value="1"/>
</dbReference>
<comment type="subcellular location">
    <subcellularLocation>
        <location evidence="1">Membrane</location>
        <topology evidence="1">Multi-pass membrane protein</topology>
    </subcellularLocation>
</comment>
<sequence>MIIRFNVYAFMGVRVFEGLVLGVLFPCNHAIWAKWAPPLERSWLFTITAAGCPVGTIITMPIAGLLSKYGFDGGWASVFYVTGGVGLTWFFVWSMTIHATPDEHPTISVDEYNYITAGLKQSAHEKLSVPWLKILISPAVWACALANFCADWGLYTILICIPKFFIDTGFVASIPYVIKAIVGPTGGYLADTLISKNISIRNVRRLIYAIGCTTAGSFILAVGYAPSPTIATIFLCIGVGITGLNATGYAVNILDIAPKFAGPIMGLCNVFGSMPGFISPQIVGIVTGDKTPGEWRIIFWITAIVYGIGILLFACLVRGEEQPWAISKTELVKTGECENQKIKE</sequence>
<proteinExistence type="predicted"/>
<dbReference type="SUPFAM" id="SSF103473">
    <property type="entry name" value="MFS general substrate transporter"/>
    <property type="match status" value="1"/>
</dbReference>
<keyword evidence="2 5" id="KW-0812">Transmembrane</keyword>
<dbReference type="EMBL" id="JWZT01001227">
    <property type="protein sequence ID" value="KII72436.1"/>
    <property type="molecule type" value="Genomic_DNA"/>
</dbReference>
<dbReference type="Gene3D" id="1.20.1250.20">
    <property type="entry name" value="MFS general substrate transporter like domains"/>
    <property type="match status" value="2"/>
</dbReference>
<dbReference type="PANTHER" id="PTHR11662:SF399">
    <property type="entry name" value="FI19708P1-RELATED"/>
    <property type="match status" value="1"/>
</dbReference>
<dbReference type="GO" id="GO:0022857">
    <property type="term" value="F:transmembrane transporter activity"/>
    <property type="evidence" value="ECO:0007669"/>
    <property type="project" value="InterPro"/>
</dbReference>
<evidence type="ECO:0000259" key="6">
    <source>
        <dbReference type="PROSITE" id="PS50850"/>
    </source>
</evidence>
<dbReference type="FunFam" id="1.20.1250.20:FF:000532">
    <property type="entry name" value="SLC (SoLute Carrier) homolog"/>
    <property type="match status" value="1"/>
</dbReference>
<dbReference type="PROSITE" id="PS50850">
    <property type="entry name" value="MFS"/>
    <property type="match status" value="1"/>
</dbReference>
<evidence type="ECO:0000313" key="7">
    <source>
        <dbReference type="EMBL" id="KII72436.1"/>
    </source>
</evidence>
<dbReference type="InterPro" id="IPR036259">
    <property type="entry name" value="MFS_trans_sf"/>
</dbReference>
<feature type="transmembrane region" description="Helical" evidence="5">
    <location>
        <begin position="78"/>
        <end position="99"/>
    </location>
</feature>
<dbReference type="InterPro" id="IPR050382">
    <property type="entry name" value="MFS_Na/Anion_cotransporter"/>
</dbReference>
<evidence type="ECO:0000256" key="3">
    <source>
        <dbReference type="ARBA" id="ARBA00022989"/>
    </source>
</evidence>
<feature type="transmembrane region" description="Helical" evidence="5">
    <location>
        <begin position="297"/>
        <end position="317"/>
    </location>
</feature>
<keyword evidence="3 5" id="KW-1133">Transmembrane helix</keyword>
<feature type="transmembrane region" description="Helical" evidence="5">
    <location>
        <begin position="264"/>
        <end position="285"/>
    </location>
</feature>
<dbReference type="GO" id="GO:0016020">
    <property type="term" value="C:membrane"/>
    <property type="evidence" value="ECO:0007669"/>
    <property type="project" value="UniProtKB-SubCell"/>
</dbReference>
<name>A0A0C2MYL2_THEKT</name>